<name>A0A0M7BAI0_9RHOB</name>
<keyword evidence="1" id="KW-0732">Signal</keyword>
<sequence>MKFTLLPLLAITALLAACGPNAAIDSDTERGLVGAAVGYGAAKAVKGNGDRGAIIGGLAGVFCDDAGICAPAYR</sequence>
<dbReference type="PROSITE" id="PS51257">
    <property type="entry name" value="PROKAR_LIPOPROTEIN"/>
    <property type="match status" value="1"/>
</dbReference>
<accession>A0A0M7BAI0</accession>
<evidence type="ECO:0008006" key="4">
    <source>
        <dbReference type="Google" id="ProtNLM"/>
    </source>
</evidence>
<keyword evidence="3" id="KW-1185">Reference proteome</keyword>
<dbReference type="EMBL" id="CYPR01000142">
    <property type="protein sequence ID" value="CUH39391.1"/>
    <property type="molecule type" value="Genomic_DNA"/>
</dbReference>
<organism evidence="2 3">
    <name type="scientific">Jannaschia seosinensis</name>
    <dbReference type="NCBI Taxonomy" id="313367"/>
    <lineage>
        <taxon>Bacteria</taxon>
        <taxon>Pseudomonadati</taxon>
        <taxon>Pseudomonadota</taxon>
        <taxon>Alphaproteobacteria</taxon>
        <taxon>Rhodobacterales</taxon>
        <taxon>Roseobacteraceae</taxon>
        <taxon>Jannaschia</taxon>
    </lineage>
</organism>
<proteinExistence type="predicted"/>
<dbReference type="AlphaFoldDB" id="A0A0M7BAI0"/>
<evidence type="ECO:0000313" key="3">
    <source>
        <dbReference type="Proteomes" id="UP000049455"/>
    </source>
</evidence>
<reference evidence="2 3" key="1">
    <citation type="submission" date="2015-09" db="EMBL/GenBank/DDBJ databases">
        <authorList>
            <person name="Jackson K.R."/>
            <person name="Lunt B.L."/>
            <person name="Fisher J.N.B."/>
            <person name="Gardner A.V."/>
            <person name="Bailey M.E."/>
            <person name="Deus L.M."/>
            <person name="Earl A.S."/>
            <person name="Gibby P.D."/>
            <person name="Hartmann K.A."/>
            <person name="Liu J.E."/>
            <person name="Manci A.M."/>
            <person name="Nielsen D.A."/>
            <person name="Solomon M.B."/>
            <person name="Breakwell D.P."/>
            <person name="Burnett S.H."/>
            <person name="Grose J.H."/>
        </authorList>
    </citation>
    <scope>NUCLEOTIDE SEQUENCE [LARGE SCALE GENOMIC DNA]</scope>
    <source>
        <strain evidence="2 3">CECT 7799</strain>
    </source>
</reference>
<protein>
    <recommendedName>
        <fullName evidence="4">YMGG-like Gly-zipper domain-containing protein</fullName>
    </recommendedName>
</protein>
<dbReference type="Proteomes" id="UP000049455">
    <property type="component" value="Unassembled WGS sequence"/>
</dbReference>
<evidence type="ECO:0000313" key="2">
    <source>
        <dbReference type="EMBL" id="CUH39391.1"/>
    </source>
</evidence>
<feature type="chain" id="PRO_5005810204" description="YMGG-like Gly-zipper domain-containing protein" evidence="1">
    <location>
        <begin position="23"/>
        <end position="74"/>
    </location>
</feature>
<feature type="signal peptide" evidence="1">
    <location>
        <begin position="1"/>
        <end position="22"/>
    </location>
</feature>
<evidence type="ECO:0000256" key="1">
    <source>
        <dbReference type="SAM" id="SignalP"/>
    </source>
</evidence>
<dbReference type="RefSeq" id="WP_055663587.1">
    <property type="nucleotide sequence ID" value="NZ_CYPR01000142.1"/>
</dbReference>
<gene>
    <name evidence="2" type="ORF">JSE7799_02117</name>
</gene>